<evidence type="ECO:0000256" key="1">
    <source>
        <dbReference type="ARBA" id="ARBA00022475"/>
    </source>
</evidence>
<dbReference type="PANTHER" id="PTHR22550:SF5">
    <property type="entry name" value="LEUCINE ZIPPER PROTEIN 4"/>
    <property type="match status" value="1"/>
</dbReference>
<name>A0A831WNJ0_PROAE</name>
<feature type="transmembrane region" description="Helical" evidence="5">
    <location>
        <begin position="12"/>
        <end position="28"/>
    </location>
</feature>
<dbReference type="InterPro" id="IPR002035">
    <property type="entry name" value="VWF_A"/>
</dbReference>
<dbReference type="EMBL" id="DSBW01000076">
    <property type="protein sequence ID" value="HED30698.1"/>
    <property type="molecule type" value="Genomic_DNA"/>
</dbReference>
<dbReference type="AlphaFoldDB" id="A0A831WNJ0"/>
<dbReference type="Proteomes" id="UP000886335">
    <property type="component" value="Unassembled WGS sequence"/>
</dbReference>
<reference evidence="7" key="1">
    <citation type="journal article" date="2020" name="mSystems">
        <title>Genome- and Community-Level Interaction Insights into Carbon Utilization and Element Cycling Functions of Hydrothermarchaeota in Hydrothermal Sediment.</title>
        <authorList>
            <person name="Zhou Z."/>
            <person name="Liu Y."/>
            <person name="Xu W."/>
            <person name="Pan J."/>
            <person name="Luo Z.H."/>
            <person name="Li M."/>
        </authorList>
    </citation>
    <scope>NUCLEOTIDE SEQUENCE [LARGE SCALE GENOMIC DNA]</scope>
    <source>
        <strain evidence="7">SpSt-1181</strain>
    </source>
</reference>
<dbReference type="Pfam" id="PF13519">
    <property type="entry name" value="VWA_2"/>
    <property type="match status" value="1"/>
</dbReference>
<keyword evidence="4 5" id="KW-0472">Membrane</keyword>
<evidence type="ECO:0000256" key="4">
    <source>
        <dbReference type="ARBA" id="ARBA00023136"/>
    </source>
</evidence>
<evidence type="ECO:0000256" key="5">
    <source>
        <dbReference type="SAM" id="Phobius"/>
    </source>
</evidence>
<feature type="domain" description="VWFA" evidence="6">
    <location>
        <begin position="92"/>
        <end position="298"/>
    </location>
</feature>
<evidence type="ECO:0000256" key="2">
    <source>
        <dbReference type="ARBA" id="ARBA00022692"/>
    </source>
</evidence>
<evidence type="ECO:0000259" key="6">
    <source>
        <dbReference type="PROSITE" id="PS50234"/>
    </source>
</evidence>
<comment type="caution">
    <text evidence="7">The sequence shown here is derived from an EMBL/GenBank/DDBJ whole genome shotgun (WGS) entry which is preliminary data.</text>
</comment>
<dbReference type="Gene3D" id="3.40.50.410">
    <property type="entry name" value="von Willebrand factor, type A domain"/>
    <property type="match status" value="1"/>
</dbReference>
<sequence length="324" mass="34812">MLSCFAFPERLLLLWLLVPVFMFLVYGYRRKRTLRARLADEALLDQLAGSFDNKREIIARVLCFFAIGLLLFAMTGPQWCSGERLVERPGTDVVFVLDVSSSMRARDEVPDRLTRAKQELDEVSDRLGKGRRGLVAFAGSAALLCPLTSDREAFSLMLDIASTSTVELQGTDLGRALRLASATLAAGVSGSGTAPLQVVVVASDGEDHGGGGRAAAEMMAELGQRVFVIGVGGETPVRVPAEPGASGPAAYLVDAGGEPVMSRLEPLALQDVAKGGNGELFTGREPLGASLADLLLSFEAEQRWVREPVYRTDLFHVFLFPALV</sequence>
<keyword evidence="3 5" id="KW-1133">Transmembrane helix</keyword>
<keyword evidence="1" id="KW-1003">Cell membrane</keyword>
<accession>A0A831WNJ0</accession>
<proteinExistence type="predicted"/>
<dbReference type="SMART" id="SM00327">
    <property type="entry name" value="VWA"/>
    <property type="match status" value="1"/>
</dbReference>
<organism evidence="7">
    <name type="scientific">Prosthecochloris aestuarii</name>
    <dbReference type="NCBI Taxonomy" id="1102"/>
    <lineage>
        <taxon>Bacteria</taxon>
        <taxon>Pseudomonadati</taxon>
        <taxon>Chlorobiota</taxon>
        <taxon>Chlorobiia</taxon>
        <taxon>Chlorobiales</taxon>
        <taxon>Chlorobiaceae</taxon>
        <taxon>Prosthecochloris</taxon>
    </lineage>
</organism>
<dbReference type="SUPFAM" id="SSF53300">
    <property type="entry name" value="vWA-like"/>
    <property type="match status" value="1"/>
</dbReference>
<feature type="transmembrane region" description="Helical" evidence="5">
    <location>
        <begin position="57"/>
        <end position="79"/>
    </location>
</feature>
<gene>
    <name evidence="7" type="ORF">ENN50_03210</name>
</gene>
<evidence type="ECO:0000313" key="7">
    <source>
        <dbReference type="EMBL" id="HED30698.1"/>
    </source>
</evidence>
<protein>
    <submittedName>
        <fullName evidence="7">VWA domain-containing protein</fullName>
    </submittedName>
</protein>
<dbReference type="InterPro" id="IPR036465">
    <property type="entry name" value="vWFA_dom_sf"/>
</dbReference>
<dbReference type="PROSITE" id="PS50234">
    <property type="entry name" value="VWFA"/>
    <property type="match status" value="1"/>
</dbReference>
<dbReference type="InterPro" id="IPR050768">
    <property type="entry name" value="UPF0353/GerABKA_families"/>
</dbReference>
<feature type="non-terminal residue" evidence="7">
    <location>
        <position position="324"/>
    </location>
</feature>
<evidence type="ECO:0000256" key="3">
    <source>
        <dbReference type="ARBA" id="ARBA00022989"/>
    </source>
</evidence>
<dbReference type="PANTHER" id="PTHR22550">
    <property type="entry name" value="SPORE GERMINATION PROTEIN"/>
    <property type="match status" value="1"/>
</dbReference>
<keyword evidence="2 5" id="KW-0812">Transmembrane</keyword>